<evidence type="ECO:0000259" key="4">
    <source>
        <dbReference type="Pfam" id="PF20696"/>
    </source>
</evidence>
<dbReference type="EMBL" id="JAQQLI010000001">
    <property type="protein sequence ID" value="MDC7784353.1"/>
    <property type="molecule type" value="Genomic_DNA"/>
</dbReference>
<dbReference type="PANTHER" id="PTHR30108">
    <property type="entry name" value="3-OCTAPRENYL-4-HYDROXYBENZOATE CARBOXY-LYASE-RELATED"/>
    <property type="match status" value="1"/>
</dbReference>
<name>A0ABT5J479_RHOTP</name>
<evidence type="ECO:0000313" key="6">
    <source>
        <dbReference type="Proteomes" id="UP001165652"/>
    </source>
</evidence>
<organism evidence="5 6">
    <name type="scientific">Rhodoplanes tepidamans</name>
    <name type="common">Rhodoplanes cryptolactis</name>
    <dbReference type="NCBI Taxonomy" id="200616"/>
    <lineage>
        <taxon>Bacteria</taxon>
        <taxon>Pseudomonadati</taxon>
        <taxon>Pseudomonadota</taxon>
        <taxon>Alphaproteobacteria</taxon>
        <taxon>Hyphomicrobiales</taxon>
        <taxon>Nitrobacteraceae</taxon>
        <taxon>Rhodoplanes</taxon>
    </lineage>
</organism>
<accession>A0ABT5J479</accession>
<evidence type="ECO:0000313" key="5">
    <source>
        <dbReference type="EMBL" id="MDC7784353.1"/>
    </source>
</evidence>
<dbReference type="SUPFAM" id="SSF143968">
    <property type="entry name" value="UbiD C-terminal domain-like"/>
    <property type="match status" value="1"/>
</dbReference>
<dbReference type="Pfam" id="PF20696">
    <property type="entry name" value="UbiD_C"/>
    <property type="match status" value="1"/>
</dbReference>
<evidence type="ECO:0000259" key="3">
    <source>
        <dbReference type="Pfam" id="PF20695"/>
    </source>
</evidence>
<dbReference type="InterPro" id="IPR048304">
    <property type="entry name" value="UbiD_Rift_dom"/>
</dbReference>
<comment type="caution">
    <text evidence="5">The sequence shown here is derived from an EMBL/GenBank/DDBJ whole genome shotgun (WGS) entry which is preliminary data.</text>
</comment>
<proteinExistence type="inferred from homology"/>
<feature type="domain" description="3-octaprenyl-4-hydroxybenzoate carboxy-lyase-like Rift-related" evidence="2">
    <location>
        <begin position="107"/>
        <end position="299"/>
    </location>
</feature>
<dbReference type="Proteomes" id="UP001165652">
    <property type="component" value="Unassembled WGS sequence"/>
</dbReference>
<protein>
    <submittedName>
        <fullName evidence="5">UbiD family decarboxylase</fullName>
    </submittedName>
</protein>
<dbReference type="InterPro" id="IPR002830">
    <property type="entry name" value="UbiD"/>
</dbReference>
<dbReference type="InterPro" id="IPR049383">
    <property type="entry name" value="UbiD-like_N"/>
</dbReference>
<reference evidence="5" key="2">
    <citation type="submission" date="2023-02" db="EMBL/GenBank/DDBJ databases">
        <authorList>
            <person name="Rayyan A."/>
            <person name="Meyer T."/>
            <person name="Kyndt J.A."/>
        </authorList>
    </citation>
    <scope>NUCLEOTIDE SEQUENCE</scope>
    <source>
        <strain evidence="5">DSM 9987</strain>
    </source>
</reference>
<keyword evidence="6" id="KW-1185">Reference proteome</keyword>
<dbReference type="SUPFAM" id="SSF50475">
    <property type="entry name" value="FMN-binding split barrel"/>
    <property type="match status" value="1"/>
</dbReference>
<dbReference type="Gene3D" id="3.40.1670.10">
    <property type="entry name" value="UbiD C-terminal domain-like"/>
    <property type="match status" value="1"/>
</dbReference>
<evidence type="ECO:0000259" key="2">
    <source>
        <dbReference type="Pfam" id="PF01977"/>
    </source>
</evidence>
<dbReference type="PANTHER" id="PTHR30108:SF21">
    <property type="entry name" value="4-HYDROXYBENZOATE DECARBOXYLASE"/>
    <property type="match status" value="1"/>
</dbReference>
<reference evidence="5" key="1">
    <citation type="journal article" date="2023" name="Microbiol Resour">
        <title>Genome Sequences of Rhodoplanes serenus and Two Thermotolerant Strains, Rhodoplanes tepidamans and 'Rhodoplanes cryptolactis,' Further Refine the Genus.</title>
        <authorList>
            <person name="Rayyan A.A."/>
            <person name="Kyndt J.A."/>
        </authorList>
    </citation>
    <scope>NUCLEOTIDE SEQUENCE</scope>
    <source>
        <strain evidence="5">DSM 9987</strain>
    </source>
</reference>
<comment type="similarity">
    <text evidence="1">Belongs to the UbiD family.</text>
</comment>
<gene>
    <name evidence="5" type="ORF">PQJ73_01540</name>
</gene>
<dbReference type="InterPro" id="IPR049381">
    <property type="entry name" value="UbiD-like_C"/>
</dbReference>
<evidence type="ECO:0000256" key="1">
    <source>
        <dbReference type="ARBA" id="ARBA00010021"/>
    </source>
</evidence>
<sequence>MRGLPPAGPGETHSLRTFLAALQARDELAVVETALDPAGFEISACLSALDGGPALVFTGTGASGIPVVGNVLAGLDRIAFGLGVGRDALTARIAAAIAAPLAPVVVENPPVQQTVLPPDLGLLPIPRFFEHETGPYVTAGCIVAEDRVTGDRNLSYARLKPLGPDRALIGIAPNHHLAVMARAAAARGERLPIAITLGNHPVVLMAGALYLALGQDELAVAGALQGAPIAAARCTTSGLIVPAHAEIVIEGEIDTAQSVEEGPVSEYHGMYERYGAGWVVEVKAITRRADAMLQVVEPGYHVEHVLLGGVSIAAGLQSHLKAFIPAVAGVAVGMGGCGRLAAVVSLSADHRPGDARKAILGALAAVNLVKQVTVVDDDIDPWDDAAVQWAVTTRMRAERDIVMVPGLRTDRSEPMKLGGTITKLGFDATRRDEDRDDWTRALPPADAYARVAPIVDAIRRGARTI</sequence>
<dbReference type="NCBIfam" id="TIGR00148">
    <property type="entry name" value="UbiD family decarboxylase"/>
    <property type="match status" value="1"/>
</dbReference>
<dbReference type="RefSeq" id="WP_272775196.1">
    <property type="nucleotide sequence ID" value="NZ_JAQQLI010000001.1"/>
</dbReference>
<feature type="domain" description="3-octaprenyl-4-hydroxybenzoate carboxy-lyase-like C-terminal" evidence="4">
    <location>
        <begin position="307"/>
        <end position="428"/>
    </location>
</feature>
<feature type="domain" description="3-octaprenyl-4-hydroxybenzoate carboxy-lyase-like N-terminal" evidence="3">
    <location>
        <begin position="19"/>
        <end position="96"/>
    </location>
</feature>
<dbReference type="Pfam" id="PF20695">
    <property type="entry name" value="UbiD_N"/>
    <property type="match status" value="1"/>
</dbReference>
<dbReference type="Pfam" id="PF01977">
    <property type="entry name" value="UbiD"/>
    <property type="match status" value="1"/>
</dbReference>